<evidence type="ECO:0000313" key="6">
    <source>
        <dbReference type="Proteomes" id="UP000076577"/>
    </source>
</evidence>
<accession>A0A165XRI4</accession>
<dbReference type="SUPFAM" id="SSF54197">
    <property type="entry name" value="HIT-like"/>
    <property type="match status" value="1"/>
</dbReference>
<dbReference type="Pfam" id="PF01230">
    <property type="entry name" value="HIT"/>
    <property type="match status" value="1"/>
</dbReference>
<dbReference type="OrthoDB" id="9784774at2"/>
<evidence type="ECO:0000259" key="4">
    <source>
        <dbReference type="PROSITE" id="PS51084"/>
    </source>
</evidence>
<dbReference type="PANTHER" id="PTHR46648">
    <property type="entry name" value="HIT FAMILY PROTEIN 1"/>
    <property type="match status" value="1"/>
</dbReference>
<comment type="caution">
    <text evidence="5">The sequence shown here is derived from an EMBL/GenBank/DDBJ whole genome shotgun (WGS) entry which is preliminary data.</text>
</comment>
<evidence type="ECO:0000256" key="1">
    <source>
        <dbReference type="PIRSR" id="PIRSR601310-1"/>
    </source>
</evidence>
<sequence length="155" mass="17434">MSKQSDCLFCKIARKEINAYEIYRDKAMVAFLDIAPIRPGHVQIIPLEHYAYFDDLPTDLAASMMQLGQRIAKVQKQICYVDRVALLFTGGDIPHAHAHLVPMHEKTDITSRRYIAEENITFCSTPRASGEELSAMAERLAQALGQKGVFLPNQV</sequence>
<dbReference type="EC" id="3.-.-.-" evidence="5"/>
<feature type="domain" description="HIT" evidence="4">
    <location>
        <begin position="8"/>
        <end position="111"/>
    </location>
</feature>
<name>A0A165XRI4_9HYPH</name>
<dbReference type="PANTHER" id="PTHR46648:SF1">
    <property type="entry name" value="ADENOSINE 5'-MONOPHOSPHORAMIDASE HNT1"/>
    <property type="match status" value="1"/>
</dbReference>
<gene>
    <name evidence="5" type="ORF">PsAD2_02704</name>
</gene>
<dbReference type="InterPro" id="IPR036265">
    <property type="entry name" value="HIT-like_sf"/>
</dbReference>
<dbReference type="PRINTS" id="PR00332">
    <property type="entry name" value="HISTRIAD"/>
</dbReference>
<feature type="short sequence motif" description="Histidine triad motif" evidence="2 3">
    <location>
        <begin position="95"/>
        <end position="99"/>
    </location>
</feature>
<organism evidence="5 6">
    <name type="scientific">Pseudovibrio axinellae</name>
    <dbReference type="NCBI Taxonomy" id="989403"/>
    <lineage>
        <taxon>Bacteria</taxon>
        <taxon>Pseudomonadati</taxon>
        <taxon>Pseudomonadota</taxon>
        <taxon>Alphaproteobacteria</taxon>
        <taxon>Hyphomicrobiales</taxon>
        <taxon>Stappiaceae</taxon>
        <taxon>Pseudovibrio</taxon>
    </lineage>
</organism>
<evidence type="ECO:0000313" key="5">
    <source>
        <dbReference type="EMBL" id="KZL17971.1"/>
    </source>
</evidence>
<dbReference type="PROSITE" id="PS51084">
    <property type="entry name" value="HIT_2"/>
    <property type="match status" value="1"/>
</dbReference>
<dbReference type="RefSeq" id="WP_068006689.1">
    <property type="nucleotide sequence ID" value="NZ_FOFM01000006.1"/>
</dbReference>
<reference evidence="5 6" key="1">
    <citation type="journal article" date="2016" name="Front. Microbiol.">
        <title>Comparative Genomic Analysis Reveals a Diverse Repertoire of Genes Involved in Prokaryote-Eukaryote Interactions within the Pseudovibrio Genus.</title>
        <authorList>
            <person name="Romano S."/>
            <person name="Fernandez-Guerra A."/>
            <person name="Reen F.J."/>
            <person name="Glockner F.O."/>
            <person name="Crowley S.P."/>
            <person name="O'Sullivan O."/>
            <person name="Cotter P.D."/>
            <person name="Adams C."/>
            <person name="Dobson A.D."/>
            <person name="O'Gara F."/>
        </authorList>
    </citation>
    <scope>NUCLEOTIDE SEQUENCE [LARGE SCALE GENOMIC DNA]</scope>
    <source>
        <strain evidence="5 6">Ad2</strain>
    </source>
</reference>
<dbReference type="AlphaFoldDB" id="A0A165XRI4"/>
<dbReference type="STRING" id="989403.SAMN05421798_106276"/>
<dbReference type="Gene3D" id="3.30.428.10">
    <property type="entry name" value="HIT-like"/>
    <property type="match status" value="1"/>
</dbReference>
<evidence type="ECO:0000256" key="2">
    <source>
        <dbReference type="PIRSR" id="PIRSR601310-3"/>
    </source>
</evidence>
<evidence type="ECO:0000256" key="3">
    <source>
        <dbReference type="PROSITE-ProRule" id="PRU00464"/>
    </source>
</evidence>
<dbReference type="InterPro" id="IPR001310">
    <property type="entry name" value="Histidine_triad_HIT"/>
</dbReference>
<feature type="active site" description="Tele-AMP-histidine intermediate" evidence="1">
    <location>
        <position position="97"/>
    </location>
</feature>
<dbReference type="GO" id="GO:0009117">
    <property type="term" value="P:nucleotide metabolic process"/>
    <property type="evidence" value="ECO:0007669"/>
    <property type="project" value="TreeGrafter"/>
</dbReference>
<dbReference type="Proteomes" id="UP000076577">
    <property type="component" value="Unassembled WGS sequence"/>
</dbReference>
<keyword evidence="6" id="KW-1185">Reference proteome</keyword>
<protein>
    <submittedName>
        <fullName evidence="5">HIT-like protein</fullName>
        <ecNumber evidence="5">3.-.-.-</ecNumber>
    </submittedName>
</protein>
<proteinExistence type="predicted"/>
<dbReference type="GO" id="GO:0016787">
    <property type="term" value="F:hydrolase activity"/>
    <property type="evidence" value="ECO:0007669"/>
    <property type="project" value="UniProtKB-KW"/>
</dbReference>
<keyword evidence="5" id="KW-0378">Hydrolase</keyword>
<dbReference type="PATRIC" id="fig|989403.3.peg.2900"/>
<dbReference type="EMBL" id="LMCB01000024">
    <property type="protein sequence ID" value="KZL17971.1"/>
    <property type="molecule type" value="Genomic_DNA"/>
</dbReference>
<dbReference type="InterPro" id="IPR011146">
    <property type="entry name" value="HIT-like"/>
</dbReference>